<accession>A0AAW1SGY3</accession>
<evidence type="ECO:0000313" key="1">
    <source>
        <dbReference type="EMBL" id="KAK9844772.1"/>
    </source>
</evidence>
<dbReference type="EMBL" id="JALJOS010000001">
    <property type="protein sequence ID" value="KAK9844772.1"/>
    <property type="molecule type" value="Genomic_DNA"/>
</dbReference>
<sequence length="239" mass="26361">MAQHKPSLDKALAAQLSALEAHATAEMPYNRLPALMGFRKASVFGGGFSGHLPGVQGTTSMFSSVMDAKHHQELQDVLAHHVVPLLKLRDAQALSQTCLSLRELVHTGLPAATWTSLARGTFPAAHPILAVDGLRMQSEVAQLAHFHASDYSDPRAQEFDGYCYFDVIYTFHLATREVFAVMHTKDVEVLEKILISPNSKLLFLAWCNTVRRSTIDIYDLGQRQGYALSPALFFLVLVS</sequence>
<organism evidence="1 2">
    <name type="scientific">Apatococcus lobatus</name>
    <dbReference type="NCBI Taxonomy" id="904363"/>
    <lineage>
        <taxon>Eukaryota</taxon>
        <taxon>Viridiplantae</taxon>
        <taxon>Chlorophyta</taxon>
        <taxon>core chlorophytes</taxon>
        <taxon>Trebouxiophyceae</taxon>
        <taxon>Chlorellales</taxon>
        <taxon>Chlorellaceae</taxon>
        <taxon>Apatococcus</taxon>
    </lineage>
</organism>
<dbReference type="Proteomes" id="UP001438707">
    <property type="component" value="Unassembled WGS sequence"/>
</dbReference>
<comment type="caution">
    <text evidence="1">The sequence shown here is derived from an EMBL/GenBank/DDBJ whole genome shotgun (WGS) entry which is preliminary data.</text>
</comment>
<evidence type="ECO:0000313" key="2">
    <source>
        <dbReference type="Proteomes" id="UP001438707"/>
    </source>
</evidence>
<name>A0AAW1SGY3_9CHLO</name>
<keyword evidence="2" id="KW-1185">Reference proteome</keyword>
<dbReference type="AlphaFoldDB" id="A0AAW1SGY3"/>
<protein>
    <submittedName>
        <fullName evidence="1">Uncharacterized protein</fullName>
    </submittedName>
</protein>
<gene>
    <name evidence="1" type="ORF">WJX74_006713</name>
</gene>
<reference evidence="1 2" key="1">
    <citation type="journal article" date="2024" name="Nat. Commun.">
        <title>Phylogenomics reveals the evolutionary origins of lichenization in chlorophyte algae.</title>
        <authorList>
            <person name="Puginier C."/>
            <person name="Libourel C."/>
            <person name="Otte J."/>
            <person name="Skaloud P."/>
            <person name="Haon M."/>
            <person name="Grisel S."/>
            <person name="Petersen M."/>
            <person name="Berrin J.G."/>
            <person name="Delaux P.M."/>
            <person name="Dal Grande F."/>
            <person name="Keller J."/>
        </authorList>
    </citation>
    <scope>NUCLEOTIDE SEQUENCE [LARGE SCALE GENOMIC DNA]</scope>
    <source>
        <strain evidence="1 2">SAG 2145</strain>
    </source>
</reference>
<proteinExistence type="predicted"/>